<keyword evidence="9" id="KW-1185">Reference proteome</keyword>
<gene>
    <name evidence="8" type="primary">mprF_1</name>
    <name evidence="8" type="ORF">Pan241w_16010</name>
</gene>
<keyword evidence="8" id="KW-0012">Acyltransferase</keyword>
<keyword evidence="2" id="KW-1003">Cell membrane</keyword>
<dbReference type="Pfam" id="PF09924">
    <property type="entry name" value="LPG_synthase_C"/>
    <property type="match status" value="1"/>
</dbReference>
<keyword evidence="3" id="KW-0812">Transmembrane</keyword>
<evidence type="ECO:0000313" key="9">
    <source>
        <dbReference type="Proteomes" id="UP000317171"/>
    </source>
</evidence>
<reference evidence="8 9" key="1">
    <citation type="submission" date="2019-02" db="EMBL/GenBank/DDBJ databases">
        <title>Deep-cultivation of Planctomycetes and their phenomic and genomic characterization uncovers novel biology.</title>
        <authorList>
            <person name="Wiegand S."/>
            <person name="Jogler M."/>
            <person name="Boedeker C."/>
            <person name="Pinto D."/>
            <person name="Vollmers J."/>
            <person name="Rivas-Marin E."/>
            <person name="Kohn T."/>
            <person name="Peeters S.H."/>
            <person name="Heuer A."/>
            <person name="Rast P."/>
            <person name="Oberbeckmann S."/>
            <person name="Bunk B."/>
            <person name="Jeske O."/>
            <person name="Meyerdierks A."/>
            <person name="Storesund J.E."/>
            <person name="Kallscheuer N."/>
            <person name="Luecker S."/>
            <person name="Lage O.M."/>
            <person name="Pohl T."/>
            <person name="Merkel B.J."/>
            <person name="Hornburger P."/>
            <person name="Mueller R.-W."/>
            <person name="Bruemmer F."/>
            <person name="Labrenz M."/>
            <person name="Spormann A.M."/>
            <person name="Op den Camp H."/>
            <person name="Overmann J."/>
            <person name="Amann R."/>
            <person name="Jetten M.S.M."/>
            <person name="Mascher T."/>
            <person name="Medema M.H."/>
            <person name="Devos D.P."/>
            <person name="Kaster A.-K."/>
            <person name="Ovreas L."/>
            <person name="Rohde M."/>
            <person name="Galperin M.Y."/>
            <person name="Jogler C."/>
        </authorList>
    </citation>
    <scope>NUCLEOTIDE SEQUENCE [LARGE SCALE GENOMIC DNA]</scope>
    <source>
        <strain evidence="8 9">Pan241w</strain>
    </source>
</reference>
<evidence type="ECO:0000256" key="5">
    <source>
        <dbReference type="ARBA" id="ARBA00023136"/>
    </source>
</evidence>
<evidence type="ECO:0000256" key="6">
    <source>
        <dbReference type="SAM" id="MobiDB-lite"/>
    </source>
</evidence>
<keyword evidence="5" id="KW-0472">Membrane</keyword>
<dbReference type="PANTHER" id="PTHR34697">
    <property type="entry name" value="PHOSPHATIDYLGLYCEROL LYSYLTRANSFERASE"/>
    <property type="match status" value="1"/>
</dbReference>
<dbReference type="GO" id="GO:0005886">
    <property type="term" value="C:plasma membrane"/>
    <property type="evidence" value="ECO:0007669"/>
    <property type="project" value="UniProtKB-SubCell"/>
</dbReference>
<evidence type="ECO:0000259" key="7">
    <source>
        <dbReference type="Pfam" id="PF09924"/>
    </source>
</evidence>
<keyword evidence="8" id="KW-0808">Transferase</keyword>
<accession>A0A517RCB9</accession>
<organism evidence="8 9">
    <name type="scientific">Gimesia alba</name>
    <dbReference type="NCBI Taxonomy" id="2527973"/>
    <lineage>
        <taxon>Bacteria</taxon>
        <taxon>Pseudomonadati</taxon>
        <taxon>Planctomycetota</taxon>
        <taxon>Planctomycetia</taxon>
        <taxon>Planctomycetales</taxon>
        <taxon>Planctomycetaceae</taxon>
        <taxon>Gimesia</taxon>
    </lineage>
</organism>
<dbReference type="GO" id="GO:0055091">
    <property type="term" value="P:phospholipid homeostasis"/>
    <property type="evidence" value="ECO:0007669"/>
    <property type="project" value="TreeGrafter"/>
</dbReference>
<dbReference type="InterPro" id="IPR051211">
    <property type="entry name" value="PG_lysyltransferase"/>
</dbReference>
<feature type="region of interest" description="Disordered" evidence="6">
    <location>
        <begin position="404"/>
        <end position="424"/>
    </location>
</feature>
<dbReference type="EC" id="2.3.2.3" evidence="8"/>
<protein>
    <submittedName>
        <fullName evidence="8">Phosphatidylglycerol lysyltransferase</fullName>
        <ecNumber evidence="8">2.3.2.3</ecNumber>
    </submittedName>
</protein>
<keyword evidence="4" id="KW-1133">Transmembrane helix</keyword>
<dbReference type="AlphaFoldDB" id="A0A517RCB9"/>
<proteinExistence type="predicted"/>
<evidence type="ECO:0000313" key="8">
    <source>
        <dbReference type="EMBL" id="QDT41538.1"/>
    </source>
</evidence>
<dbReference type="InterPro" id="IPR024320">
    <property type="entry name" value="LPG_synthase_C"/>
</dbReference>
<feature type="domain" description="Phosphatidylglycerol lysyltransferase C-terminal" evidence="7">
    <location>
        <begin position="35"/>
        <end position="333"/>
    </location>
</feature>
<dbReference type="Proteomes" id="UP000317171">
    <property type="component" value="Chromosome"/>
</dbReference>
<comment type="subcellular location">
    <subcellularLocation>
        <location evidence="1">Cell membrane</location>
        <topology evidence="1">Multi-pass membrane protein</topology>
    </subcellularLocation>
</comment>
<evidence type="ECO:0000256" key="1">
    <source>
        <dbReference type="ARBA" id="ARBA00004651"/>
    </source>
</evidence>
<dbReference type="GO" id="GO:0050071">
    <property type="term" value="F:phosphatidylglycerol lysyltransferase activity"/>
    <property type="evidence" value="ECO:0007669"/>
    <property type="project" value="UniProtKB-EC"/>
</dbReference>
<dbReference type="KEGG" id="gaz:Pan241w_16010"/>
<evidence type="ECO:0000256" key="3">
    <source>
        <dbReference type="ARBA" id="ARBA00022692"/>
    </source>
</evidence>
<dbReference type="EMBL" id="CP036269">
    <property type="protein sequence ID" value="QDT41538.1"/>
    <property type="molecule type" value="Genomic_DNA"/>
</dbReference>
<dbReference type="OrthoDB" id="145485at2"/>
<feature type="compositionally biased region" description="Basic and acidic residues" evidence="6">
    <location>
        <begin position="405"/>
        <end position="424"/>
    </location>
</feature>
<dbReference type="PANTHER" id="PTHR34697:SF2">
    <property type="entry name" value="PHOSPHATIDYLGLYCEROL LYSYLTRANSFERASE"/>
    <property type="match status" value="1"/>
</dbReference>
<evidence type="ECO:0000256" key="4">
    <source>
        <dbReference type="ARBA" id="ARBA00022989"/>
    </source>
</evidence>
<name>A0A517RCB9_9PLAN</name>
<sequence>MISTLSPPKGTNYFASYDSMRPERIAKLESLAFKYGEYHDSYLVTEPNRHYFWGKEDCGVIGFCRDGRYLHIVGGLIAAKADQHKLLENFIEFARLNQLVISFFGISEVELPTFREQGFRITKYGEEARLNLADHHWSGKPFEWVRRQENYVRRQNVVLKELHEADHAPDEWQTILTELLTISEEHICNKSQTGEIPFFEGQLIPGYLHRRRLFVAQAEAGRGRFEGFLLCTPLAGGNSWSFEMYRQRNDAVRGTIPFLMKQAIDVLAEEGCKSVSLCPIPTLRCKARIPDDCFVSWLGLRIWGNCLGAIFDTKGMYHFKSRFRPQFENIYICSYPTSSLGTLLSFVRCVKALNFKVSHVFKKLLTWNPQRLTLAHPTQASLDYSQSAAAGSVDMRGNLKARLGNNREKQQDIASRAESEMPLL</sequence>
<evidence type="ECO:0000256" key="2">
    <source>
        <dbReference type="ARBA" id="ARBA00022475"/>
    </source>
</evidence>